<dbReference type="EMBL" id="SNSC02000013">
    <property type="protein sequence ID" value="TID18835.1"/>
    <property type="molecule type" value="Genomic_DNA"/>
</dbReference>
<dbReference type="AlphaFoldDB" id="A0A4Z1P3S1"/>
<proteinExistence type="predicted"/>
<keyword evidence="2" id="KW-1185">Reference proteome</keyword>
<evidence type="ECO:0000313" key="1">
    <source>
        <dbReference type="EMBL" id="TID18835.1"/>
    </source>
</evidence>
<gene>
    <name evidence="1" type="ORF">E6O75_ATG05956</name>
</gene>
<reference evidence="1 2" key="1">
    <citation type="submission" date="2019-04" db="EMBL/GenBank/DDBJ databases">
        <title>High contiguity whole genome sequence and gene annotation resource for two Venturia nashicola isolates.</title>
        <authorList>
            <person name="Prokchorchik M."/>
            <person name="Won K."/>
            <person name="Lee Y."/>
            <person name="Choi E.D."/>
            <person name="Segonzac C."/>
            <person name="Sohn K.H."/>
        </authorList>
    </citation>
    <scope>NUCLEOTIDE SEQUENCE [LARGE SCALE GENOMIC DNA]</scope>
    <source>
        <strain evidence="1 2">PRI2</strain>
    </source>
</reference>
<protein>
    <submittedName>
        <fullName evidence="1">Uncharacterized protein</fullName>
    </submittedName>
</protein>
<organism evidence="1 2">
    <name type="scientific">Venturia nashicola</name>
    <dbReference type="NCBI Taxonomy" id="86259"/>
    <lineage>
        <taxon>Eukaryota</taxon>
        <taxon>Fungi</taxon>
        <taxon>Dikarya</taxon>
        <taxon>Ascomycota</taxon>
        <taxon>Pezizomycotina</taxon>
        <taxon>Dothideomycetes</taxon>
        <taxon>Pleosporomycetidae</taxon>
        <taxon>Venturiales</taxon>
        <taxon>Venturiaceae</taxon>
        <taxon>Venturia</taxon>
    </lineage>
</organism>
<dbReference type="Proteomes" id="UP000298493">
    <property type="component" value="Unassembled WGS sequence"/>
</dbReference>
<evidence type="ECO:0000313" key="2">
    <source>
        <dbReference type="Proteomes" id="UP000298493"/>
    </source>
</evidence>
<accession>A0A4Z1P3S1</accession>
<name>A0A4Z1P3S1_9PEZI</name>
<comment type="caution">
    <text evidence="1">The sequence shown here is derived from an EMBL/GenBank/DDBJ whole genome shotgun (WGS) entry which is preliminary data.</text>
</comment>
<sequence length="91" mass="10574">MHLPNVLAGLQHDVMHCKRRYAHLINDAALEAISYCWARQQATIPITQYLDTAMKAFQRSNMRVLFWALRQSRVSEGDEFGRPKFLALRLS</sequence>